<protein>
    <recommendedName>
        <fullName evidence="6">BIG2 domain-containing protein</fullName>
    </recommendedName>
</protein>
<evidence type="ECO:0000256" key="3">
    <source>
        <dbReference type="SAM" id="SignalP"/>
    </source>
</evidence>
<proteinExistence type="predicted"/>
<feature type="signal peptide" evidence="3">
    <location>
        <begin position="1"/>
        <end position="23"/>
    </location>
</feature>
<feature type="repeat" description="Cell wall-binding" evidence="2">
    <location>
        <begin position="610"/>
        <end position="629"/>
    </location>
</feature>
<dbReference type="SUPFAM" id="SSF52058">
    <property type="entry name" value="L domain-like"/>
    <property type="match status" value="1"/>
</dbReference>
<feature type="repeat" description="Cell wall-binding" evidence="2">
    <location>
        <begin position="824"/>
        <end position="843"/>
    </location>
</feature>
<dbReference type="Pfam" id="PF19127">
    <property type="entry name" value="Choline_bind_3"/>
    <property type="match status" value="1"/>
</dbReference>
<accession>A0A412ISY8</accession>
<gene>
    <name evidence="4" type="ORF">DWX92_12305</name>
</gene>
<feature type="repeat" description="Cell wall-binding" evidence="2">
    <location>
        <begin position="844"/>
        <end position="863"/>
    </location>
</feature>
<evidence type="ECO:0000256" key="1">
    <source>
        <dbReference type="ARBA" id="ARBA00022737"/>
    </source>
</evidence>
<dbReference type="AlphaFoldDB" id="A0A412ISY8"/>
<evidence type="ECO:0000313" key="4">
    <source>
        <dbReference type="EMBL" id="RGS43227.1"/>
    </source>
</evidence>
<feature type="non-terminal residue" evidence="4">
    <location>
        <position position="933"/>
    </location>
</feature>
<feature type="repeat" description="Cell wall-binding" evidence="2">
    <location>
        <begin position="727"/>
        <end position="746"/>
    </location>
</feature>
<dbReference type="Gene3D" id="3.80.10.10">
    <property type="entry name" value="Ribonuclease Inhibitor"/>
    <property type="match status" value="2"/>
</dbReference>
<dbReference type="PANTHER" id="PTHR45661:SF3">
    <property type="entry name" value="IG-LIKE DOMAIN-CONTAINING PROTEIN"/>
    <property type="match status" value="1"/>
</dbReference>
<dbReference type="RefSeq" id="WP_147334734.1">
    <property type="nucleotide sequence ID" value="NZ_QRVM01000112.1"/>
</dbReference>
<dbReference type="Gene3D" id="2.10.270.10">
    <property type="entry name" value="Cholin Binding"/>
    <property type="match status" value="4"/>
</dbReference>
<dbReference type="Pfam" id="PF19085">
    <property type="entry name" value="Choline_bind_2"/>
    <property type="match status" value="2"/>
</dbReference>
<dbReference type="InterPro" id="IPR032675">
    <property type="entry name" value="LRR_dom_sf"/>
</dbReference>
<name>A0A412ISY8_9FIRM</name>
<evidence type="ECO:0000256" key="2">
    <source>
        <dbReference type="PROSITE-ProRule" id="PRU00591"/>
    </source>
</evidence>
<evidence type="ECO:0000313" key="5">
    <source>
        <dbReference type="Proteomes" id="UP000285274"/>
    </source>
</evidence>
<comment type="caution">
    <text evidence="4">The sequence shown here is derived from an EMBL/GenBank/DDBJ whole genome shotgun (WGS) entry which is preliminary data.</text>
</comment>
<dbReference type="EMBL" id="QRVM01000112">
    <property type="protein sequence ID" value="RGS43227.1"/>
    <property type="molecule type" value="Genomic_DNA"/>
</dbReference>
<dbReference type="PROSITE" id="PS51170">
    <property type="entry name" value="CW"/>
    <property type="match status" value="5"/>
</dbReference>
<dbReference type="Pfam" id="PF01473">
    <property type="entry name" value="Choline_bind_1"/>
    <property type="match status" value="3"/>
</dbReference>
<sequence length="933" mass="107370">MYRFIALCLSFLCCFGMGFNVHANGNVLKNVNDSNSELEKDSDFKIVNGILVSYTGNDEIVTIPDSVKKIDDNVFYNNQTIKKVIFPNSLEIIGNYAFYNCNNLTDLEFPSSLKEIGNDSFYGTSIKSLFIPNAVSEIGGNAFSNCTSLENVTFEGGNYKYIYIAYSFDRCTNLKKVEFKNKNAYAVFNYGVFAGDTNLETVVLPNMVAFYGDGATFKNCFNLKEIYFPNNVESISKNLFDYQTNLTIYGYTNSSVEQYAKEHNIPFVSLGIASNNVVVNNVSDKKDDWYAGYFTIKVGEKYKLDVTTSPVEHADSPFFRNWDSDIISIDDNGVVKGLKAGEGTLSIYFNNNHKNLRFIVVDDYPSHHPTIDIETDSKKFFDGSDNGRINVILTSNRNELHIYGEPYSLNSPLKFSYDGPDGLKYEIQDDKVILKSVPVGEYTFKITTRDGATSKLDVRFKQMATDFDCPEEVYVPAGVDKVEARVSLKSEYDYGYIDFDYSDIDCIYFDQQYCERIMNSSENIDYGGVGEVTANLYDDYWDKKLIASKKIKVKVDGWSSDFNNYYLKGKLATGWQIIDGKTYYFKNGKYVDFKKIDNDYYYFNNMGEMQTGWQYINSVYRYFNSDGKMARATIVDNKYVDDDGKLVTNQFVNYKGDTYYVQYDGNIVTGLYNVDFVDYYFDEDGKMVKDTFIGDKYFNHDGKYVANQWISNPKGWKYKLGDGTYIKSNFKKINDATYYFNSNGYMLTGWQRIKDNYYFFNTSGAMVTNAWIGNYYLGSDGIMLTNTFTPDGYYVDANGVWSTSKWIQSGNRWWYRHYDGTYTTNDFEVIGNQTYYFDSNGYMVIGWQNINGKFYYFNASGAMVTNTWVGNYYLGSDGMMLTNTFTPDGYYVDTNGVWSTSKWIQSGNRWWYRHYDGTYTTNDFEVIGNQTYY</sequence>
<keyword evidence="3" id="KW-0732">Signal</keyword>
<dbReference type="InterPro" id="IPR026906">
    <property type="entry name" value="LRR_5"/>
</dbReference>
<keyword evidence="1" id="KW-0677">Repeat</keyword>
<dbReference type="SUPFAM" id="SSF69360">
    <property type="entry name" value="Cell wall binding repeat"/>
    <property type="match status" value="3"/>
</dbReference>
<dbReference type="Proteomes" id="UP000285274">
    <property type="component" value="Unassembled WGS sequence"/>
</dbReference>
<organism evidence="4 5">
    <name type="scientific">Holdemanella biformis</name>
    <dbReference type="NCBI Taxonomy" id="1735"/>
    <lineage>
        <taxon>Bacteria</taxon>
        <taxon>Bacillati</taxon>
        <taxon>Bacillota</taxon>
        <taxon>Erysipelotrichia</taxon>
        <taxon>Erysipelotrichales</taxon>
        <taxon>Erysipelotrichaceae</taxon>
        <taxon>Holdemanella</taxon>
    </lineage>
</organism>
<dbReference type="InterPro" id="IPR053139">
    <property type="entry name" value="Surface_bspA-like"/>
</dbReference>
<dbReference type="Pfam" id="PF13306">
    <property type="entry name" value="LRR_5"/>
    <property type="match status" value="1"/>
</dbReference>
<evidence type="ECO:0008006" key="6">
    <source>
        <dbReference type="Google" id="ProtNLM"/>
    </source>
</evidence>
<feature type="chain" id="PRO_5019305937" description="BIG2 domain-containing protein" evidence="3">
    <location>
        <begin position="24"/>
        <end position="933"/>
    </location>
</feature>
<feature type="repeat" description="Cell wall-binding" evidence="2">
    <location>
        <begin position="747"/>
        <end position="766"/>
    </location>
</feature>
<reference evidence="4 5" key="1">
    <citation type="submission" date="2018-08" db="EMBL/GenBank/DDBJ databases">
        <title>A genome reference for cultivated species of the human gut microbiota.</title>
        <authorList>
            <person name="Zou Y."/>
            <person name="Xue W."/>
            <person name="Luo G."/>
        </authorList>
    </citation>
    <scope>NUCLEOTIDE SEQUENCE [LARGE SCALE GENOMIC DNA]</scope>
    <source>
        <strain evidence="4 5">AF22-10AC</strain>
    </source>
</reference>
<dbReference type="PANTHER" id="PTHR45661">
    <property type="entry name" value="SURFACE ANTIGEN"/>
    <property type="match status" value="1"/>
</dbReference>
<dbReference type="InterPro" id="IPR018337">
    <property type="entry name" value="Cell_wall/Cho-bd_repeat"/>
</dbReference>